<dbReference type="EMBL" id="JAMC01000019">
    <property type="protein sequence ID" value="KEJ87769.1"/>
    <property type="molecule type" value="Genomic_DNA"/>
</dbReference>
<dbReference type="STRING" id="1300350.Z948_3572"/>
<keyword evidence="1" id="KW-0175">Coiled coil</keyword>
<dbReference type="Gene3D" id="1.20.5.1700">
    <property type="match status" value="1"/>
</dbReference>
<evidence type="ECO:0000256" key="2">
    <source>
        <dbReference type="SAM" id="MobiDB-lite"/>
    </source>
</evidence>
<comment type="caution">
    <text evidence="3">The sequence shown here is derived from an EMBL/GenBank/DDBJ whole genome shotgun (WGS) entry which is preliminary data.</text>
</comment>
<reference evidence="3 4" key="1">
    <citation type="submission" date="2014-01" db="EMBL/GenBank/DDBJ databases">
        <title>Sulfitobacter donghicola JCM 14565 Genome Sequencing.</title>
        <authorList>
            <person name="Lai Q."/>
            <person name="Hong Z."/>
        </authorList>
    </citation>
    <scope>NUCLEOTIDE SEQUENCE [LARGE SCALE GENOMIC DNA]</scope>
    <source>
        <strain evidence="3 4">JCM 14565</strain>
    </source>
</reference>
<feature type="coiled-coil region" evidence="1">
    <location>
        <begin position="36"/>
        <end position="81"/>
    </location>
</feature>
<feature type="non-terminal residue" evidence="3">
    <location>
        <position position="1"/>
    </location>
</feature>
<name>A0A073IDE5_9RHOB</name>
<feature type="region of interest" description="Disordered" evidence="2">
    <location>
        <begin position="14"/>
        <end position="36"/>
    </location>
</feature>
<dbReference type="RefSeq" id="WP_037952712.1">
    <property type="nucleotide sequence ID" value="NZ_JAMC01000019.1"/>
</dbReference>
<evidence type="ECO:0000256" key="1">
    <source>
        <dbReference type="SAM" id="Coils"/>
    </source>
</evidence>
<dbReference type="AlphaFoldDB" id="A0A073IDE5"/>
<evidence type="ECO:0000313" key="4">
    <source>
        <dbReference type="Proteomes" id="UP000027734"/>
    </source>
</evidence>
<accession>A0A073IDE5</accession>
<evidence type="ECO:0000313" key="3">
    <source>
        <dbReference type="EMBL" id="KEJ87769.1"/>
    </source>
</evidence>
<organism evidence="3 4">
    <name type="scientific">Sulfitobacter donghicola DSW-25 = KCTC 12864 = JCM 14565</name>
    <dbReference type="NCBI Taxonomy" id="1300350"/>
    <lineage>
        <taxon>Bacteria</taxon>
        <taxon>Pseudomonadati</taxon>
        <taxon>Pseudomonadota</taxon>
        <taxon>Alphaproteobacteria</taxon>
        <taxon>Rhodobacterales</taxon>
        <taxon>Roseobacteraceae</taxon>
        <taxon>Sulfitobacter</taxon>
    </lineage>
</organism>
<gene>
    <name evidence="3" type="ORF">DSW25_05230</name>
</gene>
<proteinExistence type="predicted"/>
<sequence>KGAFLIDQSELHRVFPPTGNEQPRNPVENTEKEQGNSVLQIEIDAIRRELENANLERTREREQLTDQIQELRETVAEQRADFRQTLAVITDQREGQGRRRWFGLRPAR</sequence>
<keyword evidence="4" id="KW-1185">Reference proteome</keyword>
<protein>
    <submittedName>
        <fullName evidence="3">Uncharacterized protein</fullName>
    </submittedName>
</protein>
<dbReference type="Proteomes" id="UP000027734">
    <property type="component" value="Unassembled WGS sequence"/>
</dbReference>